<name>A0A0D9QT64_PLAFR</name>
<dbReference type="OrthoDB" id="436298at2759"/>
<dbReference type="EMBL" id="KQ001657">
    <property type="protein sequence ID" value="KJP88836.1"/>
    <property type="molecule type" value="Genomic_DNA"/>
</dbReference>
<dbReference type="OMA" id="FHPADGK"/>
<evidence type="ECO:0000313" key="1">
    <source>
        <dbReference type="EMBL" id="KJP88836.1"/>
    </source>
</evidence>
<dbReference type="AlphaFoldDB" id="A0A0D9QT64"/>
<dbReference type="RefSeq" id="XP_012334584.1">
    <property type="nucleotide sequence ID" value="XM_012479161.1"/>
</dbReference>
<proteinExistence type="predicted"/>
<evidence type="ECO:0000313" key="2">
    <source>
        <dbReference type="Proteomes" id="UP000054561"/>
    </source>
</evidence>
<accession>A0A0D9QT64</accession>
<dbReference type="GeneID" id="24266840"/>
<organism evidence="1 2">
    <name type="scientific">Plasmodium fragile</name>
    <dbReference type="NCBI Taxonomy" id="5857"/>
    <lineage>
        <taxon>Eukaryota</taxon>
        <taxon>Sar</taxon>
        <taxon>Alveolata</taxon>
        <taxon>Apicomplexa</taxon>
        <taxon>Aconoidasida</taxon>
        <taxon>Haemosporida</taxon>
        <taxon>Plasmodiidae</taxon>
        <taxon>Plasmodium</taxon>
        <taxon>Plasmodium (Plasmodium)</taxon>
    </lineage>
</organism>
<reference evidence="1 2" key="1">
    <citation type="submission" date="2014-03" db="EMBL/GenBank/DDBJ databases">
        <title>The Genome Sequence of Plasmodium fragile nilgiri.</title>
        <authorList>
            <consortium name="The Broad Institute Genomics Platform"/>
            <consortium name="The Broad Institute Genome Sequencing Center for Infectious Disease"/>
            <person name="Neafsey D."/>
            <person name="Duraisingh M."/>
            <person name="Young S.K."/>
            <person name="Zeng Q."/>
            <person name="Gargeya S."/>
            <person name="Abouelleil A."/>
            <person name="Alvarado L."/>
            <person name="Chapman S.B."/>
            <person name="Gainer-Dewar J."/>
            <person name="Goldberg J."/>
            <person name="Griggs A."/>
            <person name="Gujja S."/>
            <person name="Hansen M."/>
            <person name="Howarth C."/>
            <person name="Imamovic A."/>
            <person name="Larimer J."/>
            <person name="Pearson M."/>
            <person name="Poon T.W."/>
            <person name="Priest M."/>
            <person name="Roberts A."/>
            <person name="Saif S."/>
            <person name="Shea T."/>
            <person name="Sykes S."/>
            <person name="Wortman J."/>
            <person name="Nusbaum C."/>
            <person name="Birren B."/>
        </authorList>
    </citation>
    <scope>NUCLEOTIDE SEQUENCE [LARGE SCALE GENOMIC DNA]</scope>
    <source>
        <strain evidence="2">nilgiri</strain>
    </source>
</reference>
<sequence length="102" mass="12041">MSVNRINKILLCAKVELKSIVKVEFYASASNRVVSDFRAFFLPMLKYNNFSVEFAFHPADGKDEKVVLWPRNKDTHTLNLGLYRYSQLLYDRLIFLDRKFSE</sequence>
<protein>
    <submittedName>
        <fullName evidence="1">Uncharacterized protein</fullName>
    </submittedName>
</protein>
<gene>
    <name evidence="1" type="ORF">AK88_01526</name>
</gene>
<keyword evidence="2" id="KW-1185">Reference proteome</keyword>
<dbReference type="VEuPathDB" id="PlasmoDB:AK88_01526"/>
<dbReference type="Proteomes" id="UP000054561">
    <property type="component" value="Unassembled WGS sequence"/>
</dbReference>